<dbReference type="Proteomes" id="UP001413721">
    <property type="component" value="Unassembled WGS sequence"/>
</dbReference>
<evidence type="ECO:0000259" key="5">
    <source>
        <dbReference type="PROSITE" id="PS50931"/>
    </source>
</evidence>
<keyword evidence="2" id="KW-0805">Transcription regulation</keyword>
<dbReference type="InterPro" id="IPR005119">
    <property type="entry name" value="LysR_subst-bd"/>
</dbReference>
<name>A0ABU9YGC3_9PROT</name>
<dbReference type="PROSITE" id="PS50931">
    <property type="entry name" value="HTH_LYSR"/>
    <property type="match status" value="1"/>
</dbReference>
<feature type="domain" description="HTH lysR-type" evidence="5">
    <location>
        <begin position="9"/>
        <end position="61"/>
    </location>
</feature>
<organism evidence="6 7">
    <name type="scientific">Tistrella arctica</name>
    <dbReference type="NCBI Taxonomy" id="3133430"/>
    <lineage>
        <taxon>Bacteria</taxon>
        <taxon>Pseudomonadati</taxon>
        <taxon>Pseudomonadota</taxon>
        <taxon>Alphaproteobacteria</taxon>
        <taxon>Geminicoccales</taxon>
        <taxon>Geminicoccaceae</taxon>
        <taxon>Tistrella</taxon>
    </lineage>
</organism>
<dbReference type="RefSeq" id="WP_345932571.1">
    <property type="nucleotide sequence ID" value="NZ_JBBKTV010000003.1"/>
</dbReference>
<dbReference type="SUPFAM" id="SSF53850">
    <property type="entry name" value="Periplasmic binding protein-like II"/>
    <property type="match status" value="1"/>
</dbReference>
<dbReference type="Pfam" id="PF00126">
    <property type="entry name" value="HTH_1"/>
    <property type="match status" value="1"/>
</dbReference>
<dbReference type="InterPro" id="IPR058163">
    <property type="entry name" value="LysR-type_TF_proteobact-type"/>
</dbReference>
<gene>
    <name evidence="6" type="ORF">WG926_05965</name>
</gene>
<dbReference type="Gene3D" id="1.10.10.10">
    <property type="entry name" value="Winged helix-like DNA-binding domain superfamily/Winged helix DNA-binding domain"/>
    <property type="match status" value="1"/>
</dbReference>
<dbReference type="Pfam" id="PF03466">
    <property type="entry name" value="LysR_substrate"/>
    <property type="match status" value="1"/>
</dbReference>
<evidence type="ECO:0000256" key="1">
    <source>
        <dbReference type="ARBA" id="ARBA00009437"/>
    </source>
</evidence>
<keyword evidence="7" id="KW-1185">Reference proteome</keyword>
<comment type="similarity">
    <text evidence="1">Belongs to the LysR transcriptional regulatory family.</text>
</comment>
<keyword evidence="3" id="KW-0238">DNA-binding</keyword>
<dbReference type="InterPro" id="IPR036388">
    <property type="entry name" value="WH-like_DNA-bd_sf"/>
</dbReference>
<protein>
    <submittedName>
        <fullName evidence="6">LysR family transcriptional regulator</fullName>
    </submittedName>
</protein>
<keyword evidence="4" id="KW-0804">Transcription</keyword>
<dbReference type="CDD" id="cd08474">
    <property type="entry name" value="PBP2_CrgA_like_5"/>
    <property type="match status" value="1"/>
</dbReference>
<evidence type="ECO:0000256" key="3">
    <source>
        <dbReference type="ARBA" id="ARBA00023125"/>
    </source>
</evidence>
<evidence type="ECO:0000313" key="6">
    <source>
        <dbReference type="EMBL" id="MEN2987841.1"/>
    </source>
</evidence>
<dbReference type="InterPro" id="IPR000847">
    <property type="entry name" value="LysR_HTH_N"/>
</dbReference>
<comment type="caution">
    <text evidence="6">The sequence shown here is derived from an EMBL/GenBank/DDBJ whole genome shotgun (WGS) entry which is preliminary data.</text>
</comment>
<evidence type="ECO:0000256" key="2">
    <source>
        <dbReference type="ARBA" id="ARBA00023015"/>
    </source>
</evidence>
<dbReference type="InterPro" id="IPR036390">
    <property type="entry name" value="WH_DNA-bd_sf"/>
</dbReference>
<dbReference type="PANTHER" id="PTHR30537">
    <property type="entry name" value="HTH-TYPE TRANSCRIPTIONAL REGULATOR"/>
    <property type="match status" value="1"/>
</dbReference>
<dbReference type="SUPFAM" id="SSF46785">
    <property type="entry name" value="Winged helix' DNA-binding domain"/>
    <property type="match status" value="1"/>
</dbReference>
<dbReference type="EMBL" id="JBBKTW010000002">
    <property type="protein sequence ID" value="MEN2987841.1"/>
    <property type="molecule type" value="Genomic_DNA"/>
</dbReference>
<sequence>MRGGDYVELTAFLSVAEERSFRRAAARLAMSPSALSHTIRSLEERLGARLLNRTTRSVSLTEAGQSLFARLRPAMDEIGAAVQDVSDHQSRPRGVVRVNLPRIAARLLIAPMLADFTRRYPDVRLDLVIDDDITDIVAHGFDAGIRSGGLVQQDMIAVRLTPDLRMAVVGAPAYAVARPPIRTPHDLVHHACLTYRWSETGILQRWQFEGADGPVTIKVDTIVSANETDLLLAAAVQGAGIAYLEESLVAPHLRRGGLIRMLDDWCKPFPGLHLYYLNKPHMPAALRAFIDVMKSQAHRGPDDHTSA</sequence>
<accession>A0ABU9YGC3</accession>
<evidence type="ECO:0000313" key="7">
    <source>
        <dbReference type="Proteomes" id="UP001413721"/>
    </source>
</evidence>
<evidence type="ECO:0000256" key="4">
    <source>
        <dbReference type="ARBA" id="ARBA00023163"/>
    </source>
</evidence>
<reference evidence="6 7" key="1">
    <citation type="submission" date="2024-03" db="EMBL/GenBank/DDBJ databases">
        <title>High-quality draft genome sequencing of Tistrella sp. BH-R2-4.</title>
        <authorList>
            <person name="Dong C."/>
        </authorList>
    </citation>
    <scope>NUCLEOTIDE SEQUENCE [LARGE SCALE GENOMIC DNA]</scope>
    <source>
        <strain evidence="6 7">BH-R2-4</strain>
    </source>
</reference>
<proteinExistence type="inferred from homology"/>
<dbReference type="Gene3D" id="3.40.190.290">
    <property type="match status" value="1"/>
</dbReference>
<dbReference type="PANTHER" id="PTHR30537:SF1">
    <property type="entry name" value="HTH-TYPE TRANSCRIPTIONAL REGULATOR PGRR"/>
    <property type="match status" value="1"/>
</dbReference>